<gene>
    <name evidence="4" type="ORF">SDC9_187730</name>
</gene>
<dbReference type="GO" id="GO:0046872">
    <property type="term" value="F:metal ion binding"/>
    <property type="evidence" value="ECO:0007669"/>
    <property type="project" value="UniProtKB-KW"/>
</dbReference>
<evidence type="ECO:0008006" key="5">
    <source>
        <dbReference type="Google" id="ProtNLM"/>
    </source>
</evidence>
<proteinExistence type="inferred from homology"/>
<keyword evidence="3" id="KW-0408">Iron</keyword>
<dbReference type="AlphaFoldDB" id="A0A645HVJ8"/>
<protein>
    <recommendedName>
        <fullName evidence="5">Bacteriohemerythrin</fullName>
    </recommendedName>
</protein>
<dbReference type="Gene3D" id="1.20.120.50">
    <property type="entry name" value="Hemerythrin-like"/>
    <property type="match status" value="1"/>
</dbReference>
<reference evidence="4" key="1">
    <citation type="submission" date="2019-08" db="EMBL/GenBank/DDBJ databases">
        <authorList>
            <person name="Kucharzyk K."/>
            <person name="Murdoch R.W."/>
            <person name="Higgins S."/>
            <person name="Loffler F."/>
        </authorList>
    </citation>
    <scope>NUCLEOTIDE SEQUENCE</scope>
</reference>
<evidence type="ECO:0000313" key="4">
    <source>
        <dbReference type="EMBL" id="MPN40194.1"/>
    </source>
</evidence>
<keyword evidence="2" id="KW-0479">Metal-binding</keyword>
<accession>A0A645HVJ8</accession>
<comment type="caution">
    <text evidence="4">The sequence shown here is derived from an EMBL/GenBank/DDBJ whole genome shotgun (WGS) entry which is preliminary data.</text>
</comment>
<name>A0A645HVJ8_9ZZZZ</name>
<dbReference type="EMBL" id="VSSQ01096439">
    <property type="protein sequence ID" value="MPN40194.1"/>
    <property type="molecule type" value="Genomic_DNA"/>
</dbReference>
<sequence>MRAAKGEDIVDELHSMLAKWLLNHIANEDRDYADSVKQMVGPAAAHHDVVTAKAEARSGLISGLLGRFFR</sequence>
<comment type="similarity">
    <text evidence="1">Belongs to the hemerythrin family.</text>
</comment>
<evidence type="ECO:0000256" key="2">
    <source>
        <dbReference type="ARBA" id="ARBA00022723"/>
    </source>
</evidence>
<dbReference type="InterPro" id="IPR035938">
    <property type="entry name" value="Hemerythrin-like_sf"/>
</dbReference>
<organism evidence="4">
    <name type="scientific">bioreactor metagenome</name>
    <dbReference type="NCBI Taxonomy" id="1076179"/>
    <lineage>
        <taxon>unclassified sequences</taxon>
        <taxon>metagenomes</taxon>
        <taxon>ecological metagenomes</taxon>
    </lineage>
</organism>
<evidence type="ECO:0000256" key="1">
    <source>
        <dbReference type="ARBA" id="ARBA00010587"/>
    </source>
</evidence>
<evidence type="ECO:0000256" key="3">
    <source>
        <dbReference type="ARBA" id="ARBA00023004"/>
    </source>
</evidence>